<feature type="coiled-coil region" evidence="1">
    <location>
        <begin position="613"/>
        <end position="647"/>
    </location>
</feature>
<feature type="region of interest" description="Disordered" evidence="2">
    <location>
        <begin position="556"/>
        <end position="612"/>
    </location>
</feature>
<feature type="compositionally biased region" description="Polar residues" evidence="2">
    <location>
        <begin position="301"/>
        <end position="311"/>
    </location>
</feature>
<proteinExistence type="predicted"/>
<keyword evidence="1" id="KW-0175">Coiled coil</keyword>
<accession>A0AAJ0FP23</accession>
<sequence>MPSLWGSGSGAASRSTQGRQSIRGRISGPIPIPSPADDEFPIRSPGSSVANAAVEEEFPIRNPGSGIASMTPLPEETDSESPHQQQEQQREQNLPPPDASADSDSVSVSPADVTQSGSNPDAPSHHPPAPPSANSSGRAKTPPQRISPQRISPQKSSPPRSSPPRRRTNPASMLRYSSVSEAPSGNTGRSRDEAPQRKKSTLRTALGRLFGRKKKPGGSQTSSTPSGRMSGMLTSSQHRSDPSALNRCKDDEPKRSASLPITEYDRALRSHSIGPQDMTAIETVRSSLQTERGPTHRRAATMSSRLFSQPRRNPGWVGLSPRPASTHGRDSRLIAGGEDPSEIGRAITSDSGGGTRRRSRSLSGLYDIAGARPGQRRRSDEIRYWRESYDPGFLSPLSSTGPDETEADNDNAGVAGAPESPADRPPKTPPQPFNFGSISNEMAGMKITQAASMDSRIGGLEARMFKLERVVNQLCHSVPGFKTPLVETPRRGEPSSMGVTSDPSSFFYTTAAPPMIPAIYQAISGETRGSSRHGSSRQSLESDWQSHLSFGEAQTFIGSLHPPSSSATQAQSLTATAPPAISPANRPTSNSTIRGAASLPTMGRDAGDESGDAAGLLNQLEAERVARQALEAQVKKLSERLNTLSTTMYAMVRDPARSRSQEHLRPPAPALQQSRSASGPLVSPMHTPLKARSAFEGDDDSETDKGPVQRGAGEDEQEEDFQTPRPHYGAFGEELREDDGDEDDPKRKKAARTLSLSQLTLGRGAQLQI</sequence>
<name>A0AAJ0FP23_9PEZI</name>
<feature type="region of interest" description="Disordered" evidence="2">
    <location>
        <begin position="655"/>
        <end position="769"/>
    </location>
</feature>
<gene>
    <name evidence="3" type="ORF">QBC33DRAFT_513126</name>
</gene>
<feature type="compositionally biased region" description="Low complexity" evidence="2">
    <location>
        <begin position="217"/>
        <end position="227"/>
    </location>
</feature>
<dbReference type="RefSeq" id="XP_060285847.1">
    <property type="nucleotide sequence ID" value="XM_060425959.1"/>
</dbReference>
<dbReference type="Proteomes" id="UP001244011">
    <property type="component" value="Unassembled WGS sequence"/>
</dbReference>
<feature type="compositionally biased region" description="Basic and acidic residues" evidence="2">
    <location>
        <begin position="377"/>
        <end position="389"/>
    </location>
</feature>
<feature type="compositionally biased region" description="Polar residues" evidence="2">
    <location>
        <begin position="169"/>
        <end position="188"/>
    </location>
</feature>
<feature type="region of interest" description="Disordered" evidence="2">
    <location>
        <begin position="526"/>
        <end position="545"/>
    </location>
</feature>
<feature type="compositionally biased region" description="Basic and acidic residues" evidence="2">
    <location>
        <begin position="655"/>
        <end position="665"/>
    </location>
</feature>
<comment type="caution">
    <text evidence="3">The sequence shown here is derived from an EMBL/GenBank/DDBJ whole genome shotgun (WGS) entry which is preliminary data.</text>
</comment>
<dbReference type="EMBL" id="MU839002">
    <property type="protein sequence ID" value="KAK1769634.1"/>
    <property type="molecule type" value="Genomic_DNA"/>
</dbReference>
<evidence type="ECO:0000256" key="2">
    <source>
        <dbReference type="SAM" id="MobiDB-lite"/>
    </source>
</evidence>
<evidence type="ECO:0000313" key="4">
    <source>
        <dbReference type="Proteomes" id="UP001244011"/>
    </source>
</evidence>
<evidence type="ECO:0000256" key="1">
    <source>
        <dbReference type="SAM" id="Coils"/>
    </source>
</evidence>
<keyword evidence="4" id="KW-1185">Reference proteome</keyword>
<protein>
    <submittedName>
        <fullName evidence="3">Uncharacterized protein</fullName>
    </submittedName>
</protein>
<evidence type="ECO:0000313" key="3">
    <source>
        <dbReference type="EMBL" id="KAK1769634.1"/>
    </source>
</evidence>
<reference evidence="3" key="1">
    <citation type="submission" date="2023-06" db="EMBL/GenBank/DDBJ databases">
        <title>Genome-scale phylogeny and comparative genomics of the fungal order Sordariales.</title>
        <authorList>
            <consortium name="Lawrence Berkeley National Laboratory"/>
            <person name="Hensen N."/>
            <person name="Bonometti L."/>
            <person name="Westerberg I."/>
            <person name="Brannstrom I.O."/>
            <person name="Guillou S."/>
            <person name="Cros-Aarteil S."/>
            <person name="Calhoun S."/>
            <person name="Haridas S."/>
            <person name="Kuo A."/>
            <person name="Mondo S."/>
            <person name="Pangilinan J."/>
            <person name="Riley R."/>
            <person name="Labutti K."/>
            <person name="Andreopoulos B."/>
            <person name="Lipzen A."/>
            <person name="Chen C."/>
            <person name="Yanf M."/>
            <person name="Daum C."/>
            <person name="Ng V."/>
            <person name="Clum A."/>
            <person name="Steindorff A."/>
            <person name="Ohm R."/>
            <person name="Martin F."/>
            <person name="Silar P."/>
            <person name="Natvig D."/>
            <person name="Lalanne C."/>
            <person name="Gautier V."/>
            <person name="Ament-Velasquez S.L."/>
            <person name="Kruys A."/>
            <person name="Hutchinson M.I."/>
            <person name="Powell A.J."/>
            <person name="Barry K."/>
            <person name="Miller A.N."/>
            <person name="Grigoriev I.V."/>
            <person name="Debuchy R."/>
            <person name="Gladieux P."/>
            <person name="Thoren M.H."/>
            <person name="Johannesson H."/>
        </authorList>
    </citation>
    <scope>NUCLEOTIDE SEQUENCE</scope>
    <source>
        <strain evidence="3">8032-3</strain>
    </source>
</reference>
<feature type="compositionally biased region" description="Polar residues" evidence="2">
    <location>
        <begin position="10"/>
        <end position="20"/>
    </location>
</feature>
<feature type="region of interest" description="Disordered" evidence="2">
    <location>
        <begin position="1"/>
        <end position="438"/>
    </location>
</feature>
<dbReference type="GeneID" id="85309146"/>
<organism evidence="3 4">
    <name type="scientific">Phialemonium atrogriseum</name>
    <dbReference type="NCBI Taxonomy" id="1093897"/>
    <lineage>
        <taxon>Eukaryota</taxon>
        <taxon>Fungi</taxon>
        <taxon>Dikarya</taxon>
        <taxon>Ascomycota</taxon>
        <taxon>Pezizomycotina</taxon>
        <taxon>Sordariomycetes</taxon>
        <taxon>Sordariomycetidae</taxon>
        <taxon>Cephalothecales</taxon>
        <taxon>Cephalothecaceae</taxon>
        <taxon>Phialemonium</taxon>
    </lineage>
</organism>
<feature type="compositionally biased region" description="Low complexity" evidence="2">
    <location>
        <begin position="99"/>
        <end position="122"/>
    </location>
</feature>
<dbReference type="AlphaFoldDB" id="A0AAJ0FP23"/>
<feature type="compositionally biased region" description="Low complexity" evidence="2">
    <location>
        <begin position="562"/>
        <end position="579"/>
    </location>
</feature>
<feature type="compositionally biased region" description="Low complexity" evidence="2">
    <location>
        <begin position="146"/>
        <end position="159"/>
    </location>
</feature>